<accession>A0A3D9RTA7</accession>
<name>A0A3D9RTA7_9FLAO</name>
<organism evidence="1 2">
    <name type="scientific">Lutibacter oceani</name>
    <dbReference type="NCBI Taxonomy" id="1853311"/>
    <lineage>
        <taxon>Bacteria</taxon>
        <taxon>Pseudomonadati</taxon>
        <taxon>Bacteroidota</taxon>
        <taxon>Flavobacteriia</taxon>
        <taxon>Flavobacteriales</taxon>
        <taxon>Flavobacteriaceae</taxon>
        <taxon>Lutibacter</taxon>
    </lineage>
</organism>
<keyword evidence="2" id="KW-1185">Reference proteome</keyword>
<sequence length="1167" mass="133512">MHLFRGFYFKMSIMSDKSIYIGESKILSEKINVKGATIHIDGEIFYKISNSNAMRPFFMSIVSDSNHWMFISSNGGLTAGRKDSDNALFPYYTDDKIAESANITGSKTIFQIHKKNKIILWEPFSDNYEGLYSIQRNLYKNRFGNKIIFEEENKDLGLIFRYEWNSSNLFGFIKKATLINTSFKKLNISVLDGIQNIVPYGVKEAMQNGKSNLVDAYKKNELEANTGLGIYALSAIIVDKAEPSEALKATIAWSLGLEKPTYLISSLQLNNYKLGKKIKQEIDIRAEKGAYFVASEFQLHSKSKQNWILAANVNQGPSAIVDISERLKNPKNLWVDVKNDIDLGTQNLIELTGNADGLQVTEDNLRDTRHFANVLFNSMRGGIFDENYKIESKDFKKYILNANKQVFKDQELILDELPTTFSLKFLEEKAQQNSDSDFKRLCAEYLPLKFSRRHGDPSRPWNKFSINTRSEIDGSKILDYEGNWRDIFQNWEALAHAYPAFIENMIFKFLNATTFEGYNPYRVTKGGFDWEIVEPDDPWSFIGYWGDHQIIYLLKFLEFAEKHYPKKISQYFNQDIFVYANVPYKIKSYQEILKNPKDTIDFDFDLDKKIRERKLQLGADGALLLDQKNNIYKVNFIEKLLATVLVKVSNFIPEAGIWLNTQRPEWNDANNALVGNGVSMVTLYHLRRFLKFFNEIVSNSKTNEIEISQELAIFLSELATVFEKNIALVKGKISDADRKIMVDKLGVAAGNYRTTIYQKAFSGIKKTIEKSELQSFILNTITFLEHSINANKREDNLYHSYNLISLNNKEITISYLPEMLEGQVAVLSSGYISSKNSLQLLDGLKASALFRKDQYSYLLYPNKELSRFVAKNNIAAEKVENSKLVQQLLKDNNSQIIEKDCLGNYHFNGNFNNANSLKAALSALPKTYQKLVEKDKEQLLITFESIFNHKSFTGRSGTFFGYEGLGSIYWHMVSKLALAVQEICINAINTKENPEIIEQLIAHYYQINDGIGVHKSPELYGAFPTDPYSHTPAGKGAQQPGMTGQVKEDILSRFGELGVDVKEGKIQFKAGLLKKDEFLSTSSIFKYTDVHQQKQEIVLPKKSLCFTYCQVPITYNLSDKNEINVELNDNVNINIKSLELNEKMSQDIFNRNGTIKQIHVFLNKKSI</sequence>
<evidence type="ECO:0000313" key="2">
    <source>
        <dbReference type="Proteomes" id="UP000256429"/>
    </source>
</evidence>
<gene>
    <name evidence="1" type="ORF">BX611_2417</name>
</gene>
<protein>
    <recommendedName>
        <fullName evidence="3">Cellobiose phosphorylase</fullName>
    </recommendedName>
</protein>
<evidence type="ECO:0000313" key="1">
    <source>
        <dbReference type="EMBL" id="REE80764.1"/>
    </source>
</evidence>
<dbReference type="EMBL" id="QTTQ01000011">
    <property type="protein sequence ID" value="REE80764.1"/>
    <property type="molecule type" value="Genomic_DNA"/>
</dbReference>
<proteinExistence type="predicted"/>
<dbReference type="Proteomes" id="UP000256429">
    <property type="component" value="Unassembled WGS sequence"/>
</dbReference>
<evidence type="ECO:0008006" key="3">
    <source>
        <dbReference type="Google" id="ProtNLM"/>
    </source>
</evidence>
<comment type="caution">
    <text evidence="1">The sequence shown here is derived from an EMBL/GenBank/DDBJ whole genome shotgun (WGS) entry which is preliminary data.</text>
</comment>
<dbReference type="AlphaFoldDB" id="A0A3D9RTA7"/>
<reference evidence="1 2" key="1">
    <citation type="submission" date="2018-08" db="EMBL/GenBank/DDBJ databases">
        <title>Genomic Encyclopedia of Type Strains, Phase III (KMG-III): the genomes of soil and plant-associated and newly described type strains.</title>
        <authorList>
            <person name="Whitman W."/>
        </authorList>
    </citation>
    <scope>NUCLEOTIDE SEQUENCE [LARGE SCALE GENOMIC DNA]</scope>
    <source>
        <strain evidence="1 2">325-5</strain>
    </source>
</reference>